<dbReference type="Gene3D" id="2.60.40.4070">
    <property type="match status" value="1"/>
</dbReference>
<dbReference type="Proteomes" id="UP001062901">
    <property type="component" value="Unassembled WGS sequence"/>
</dbReference>
<comment type="function">
    <text evidence="4">Required for flagellar hook formation. May act as a scaffolding protein.</text>
</comment>
<keyword evidence="3" id="KW-1005">Bacterial flagellum biogenesis</keyword>
<gene>
    <name evidence="6" type="ORF">AA15669_0655</name>
</gene>
<evidence type="ECO:0000313" key="7">
    <source>
        <dbReference type="Proteomes" id="UP001062901"/>
    </source>
</evidence>
<evidence type="ECO:0000256" key="3">
    <source>
        <dbReference type="ARBA" id="ARBA00022795"/>
    </source>
</evidence>
<evidence type="ECO:0000256" key="2">
    <source>
        <dbReference type="ARBA" id="ARBA00016013"/>
    </source>
</evidence>
<sequence>MAGNENNFLKLLTTQLQHQDPTSPMKNDQLASQLAQFSAVEQQVQTNKNLSALISLNESSQLTQNRSMVGQTASAQTSTLPLQSGAASLSVGNTSPGQIIGISVANAAGQVVKSDVLESSGGSNAWRWDGKSNDGTQLSDGPYSVSVKTVDGNGTTTDVPFSVNGKITGITKGDSGVSVQMGGAVIPMSNVQSISS</sequence>
<accession>A0ABQ0NXG9</accession>
<keyword evidence="7" id="KW-1185">Reference proteome</keyword>
<comment type="caution">
    <text evidence="6">The sequence shown here is derived from an EMBL/GenBank/DDBJ whole genome shotgun (WGS) entry which is preliminary data.</text>
</comment>
<evidence type="ECO:0000313" key="6">
    <source>
        <dbReference type="EMBL" id="GBQ05832.1"/>
    </source>
</evidence>
<evidence type="ECO:0000256" key="1">
    <source>
        <dbReference type="ARBA" id="ARBA00010577"/>
    </source>
</evidence>
<dbReference type="InterPro" id="IPR005648">
    <property type="entry name" value="FlgD"/>
</dbReference>
<organism evidence="6 7">
    <name type="scientific">Saccharibacter floricola DSM 15669</name>
    <dbReference type="NCBI Taxonomy" id="1123227"/>
    <lineage>
        <taxon>Bacteria</taxon>
        <taxon>Pseudomonadati</taxon>
        <taxon>Pseudomonadota</taxon>
        <taxon>Alphaproteobacteria</taxon>
        <taxon>Acetobacterales</taxon>
        <taxon>Acetobacteraceae</taxon>
        <taxon>Saccharibacter</taxon>
    </lineage>
</organism>
<dbReference type="Gene3D" id="2.30.30.910">
    <property type="match status" value="1"/>
</dbReference>
<dbReference type="InterPro" id="IPR025965">
    <property type="entry name" value="FlgD/Vpr_Ig-like"/>
</dbReference>
<evidence type="ECO:0000259" key="5">
    <source>
        <dbReference type="Pfam" id="PF13860"/>
    </source>
</evidence>
<comment type="similarity">
    <text evidence="1">Belongs to the FlgD family.</text>
</comment>
<reference evidence="6" key="1">
    <citation type="submission" date="2013-04" db="EMBL/GenBank/DDBJ databases">
        <title>The genome sequencing project of 58 acetic acid bacteria.</title>
        <authorList>
            <person name="Okamoto-Kainuma A."/>
            <person name="Ishikawa M."/>
            <person name="Umino S."/>
            <person name="Koizumi Y."/>
            <person name="Shiwa Y."/>
            <person name="Yoshikawa H."/>
            <person name="Matsutani M."/>
            <person name="Matsushita K."/>
        </authorList>
    </citation>
    <scope>NUCLEOTIDE SEQUENCE</scope>
    <source>
        <strain evidence="6">DSM 15669</strain>
    </source>
</reference>
<dbReference type="EMBL" id="BAQD01000007">
    <property type="protein sequence ID" value="GBQ05832.1"/>
    <property type="molecule type" value="Genomic_DNA"/>
</dbReference>
<name>A0ABQ0NXG9_9PROT</name>
<dbReference type="Pfam" id="PF13860">
    <property type="entry name" value="FlgD_ig"/>
    <property type="match status" value="1"/>
</dbReference>
<feature type="domain" description="FlgD/Vpr Ig-like" evidence="5">
    <location>
        <begin position="85"/>
        <end position="151"/>
    </location>
</feature>
<protein>
    <recommendedName>
        <fullName evidence="2">Basal-body rod modification protein FlgD</fullName>
    </recommendedName>
</protein>
<evidence type="ECO:0000256" key="4">
    <source>
        <dbReference type="ARBA" id="ARBA00024746"/>
    </source>
</evidence>
<proteinExistence type="inferred from homology"/>
<dbReference type="Pfam" id="PF03963">
    <property type="entry name" value="FlgD"/>
    <property type="match status" value="1"/>
</dbReference>